<evidence type="ECO:0000313" key="2">
    <source>
        <dbReference type="EMBL" id="QIW21378.1"/>
    </source>
</evidence>
<dbReference type="Proteomes" id="UP000501374">
    <property type="component" value="Chromosome"/>
</dbReference>
<dbReference type="InterPro" id="IPR004991">
    <property type="entry name" value="Aerolysin-like"/>
</dbReference>
<reference evidence="3" key="1">
    <citation type="submission" date="2019-02" db="EMBL/GenBank/DDBJ databases">
        <title>Structural and Functional analysis of Lanthipeptide from Bacillus thuringiensis serovar andalousiensis B23193.</title>
        <authorList>
            <person name="Andreeva J.V."/>
            <person name="Grigoreva A."/>
        </authorList>
    </citation>
    <scope>NUCLEOTIDE SEQUENCE [LARGE SCALE GENOMIC DNA]</scope>
    <source>
        <strain evidence="3">B23193</strain>
    </source>
</reference>
<accession>A0A6H0TNR5</accession>
<evidence type="ECO:0000313" key="3">
    <source>
        <dbReference type="Proteomes" id="UP000501374"/>
    </source>
</evidence>
<dbReference type="Pfam" id="PF03318">
    <property type="entry name" value="ETX_MTX2"/>
    <property type="match status" value="1"/>
</dbReference>
<dbReference type="PIRSF" id="PIRSF026584">
    <property type="entry name" value="Delta_tox"/>
    <property type="match status" value="1"/>
</dbReference>
<dbReference type="RefSeq" id="WP_172555203.1">
    <property type="nucleotide sequence ID" value="NZ_CP035727.2"/>
</dbReference>
<gene>
    <name evidence="2" type="ORF">EVG22_24425</name>
</gene>
<evidence type="ECO:0000256" key="1">
    <source>
        <dbReference type="SAM" id="MobiDB-lite"/>
    </source>
</evidence>
<dbReference type="CDD" id="cd20226">
    <property type="entry name" value="PFM_Cry51Aa-like"/>
    <property type="match status" value="1"/>
</dbReference>
<dbReference type="SUPFAM" id="SSF56973">
    <property type="entry name" value="Aerolisin/ETX pore-forming domain"/>
    <property type="match status" value="1"/>
</dbReference>
<protein>
    <submittedName>
        <fullName evidence="2">ETX/MTX2 family pore-forming toxin</fullName>
    </submittedName>
</protein>
<sequence length="315" mass="34905">MAITDIRSASEDYLRWHAQYYWGGATLQTMGFYPYLVQNPIAVPDQTVFEVVPVQKISAVQVLTNDSDQEQTQIVDFSEKIIETTTSTTTEGYKIGSGITSTSKFGYSLKILSTTTGFDQTFTLNTTSEYNHSSTETTTQTTERLWELTQPVRVAPRSQVISTLTVFGGKAEIPMTLNANLLGQGVSNGAPEVYSDLTLRKTDGSTWYNWVYASQMYDLAWTGKPVSFAGYTGHSLILKGAAVTTTGPCLYSTVRFDETPLPGYEKDSKPRSWYSNEVLLRDRTIITIPDLDPKTGRPLPPKGPEPILVSSRIND</sequence>
<dbReference type="AlphaFoldDB" id="A0A6H0TNR5"/>
<dbReference type="InterPro" id="IPR011218">
    <property type="entry name" value="Insecticidal_delta_endotoxin"/>
</dbReference>
<dbReference type="EMBL" id="CP035727">
    <property type="protein sequence ID" value="QIW21378.1"/>
    <property type="molecule type" value="Genomic_DNA"/>
</dbReference>
<name>A0A6H0TNR5_BACTU</name>
<feature type="region of interest" description="Disordered" evidence="1">
    <location>
        <begin position="291"/>
        <end position="315"/>
    </location>
</feature>
<organism evidence="2 3">
    <name type="scientific">Bacillus thuringiensis serovar andalousiensis</name>
    <dbReference type="NCBI Taxonomy" id="257985"/>
    <lineage>
        <taxon>Bacteria</taxon>
        <taxon>Bacillati</taxon>
        <taxon>Bacillota</taxon>
        <taxon>Bacilli</taxon>
        <taxon>Bacillales</taxon>
        <taxon>Bacillaceae</taxon>
        <taxon>Bacillus</taxon>
        <taxon>Bacillus cereus group</taxon>
    </lineage>
</organism>
<dbReference type="Gene3D" id="2.170.15.10">
    <property type="entry name" value="Proaerolysin, chain A, domain 3"/>
    <property type="match status" value="1"/>
</dbReference>
<proteinExistence type="predicted"/>